<feature type="region of interest" description="Disordered" evidence="1">
    <location>
        <begin position="65"/>
        <end position="109"/>
    </location>
</feature>
<feature type="compositionally biased region" description="Basic and acidic residues" evidence="1">
    <location>
        <begin position="65"/>
        <end position="80"/>
    </location>
</feature>
<dbReference type="EMBL" id="JASPKY010000054">
    <property type="protein sequence ID" value="KAK9744891.1"/>
    <property type="molecule type" value="Genomic_DNA"/>
</dbReference>
<evidence type="ECO:0000313" key="3">
    <source>
        <dbReference type="Proteomes" id="UP001458880"/>
    </source>
</evidence>
<reference evidence="2 3" key="1">
    <citation type="journal article" date="2024" name="BMC Genomics">
        <title>De novo assembly and annotation of Popillia japonica's genome with initial clues to its potential as an invasive pest.</title>
        <authorList>
            <person name="Cucini C."/>
            <person name="Boschi S."/>
            <person name="Funari R."/>
            <person name="Cardaioli E."/>
            <person name="Iannotti N."/>
            <person name="Marturano G."/>
            <person name="Paoli F."/>
            <person name="Bruttini M."/>
            <person name="Carapelli A."/>
            <person name="Frati F."/>
            <person name="Nardi F."/>
        </authorList>
    </citation>
    <scope>NUCLEOTIDE SEQUENCE [LARGE SCALE GENOMIC DNA]</scope>
    <source>
        <strain evidence="2">DMR45628</strain>
    </source>
</reference>
<proteinExistence type="predicted"/>
<organism evidence="2 3">
    <name type="scientific">Popillia japonica</name>
    <name type="common">Japanese beetle</name>
    <dbReference type="NCBI Taxonomy" id="7064"/>
    <lineage>
        <taxon>Eukaryota</taxon>
        <taxon>Metazoa</taxon>
        <taxon>Ecdysozoa</taxon>
        <taxon>Arthropoda</taxon>
        <taxon>Hexapoda</taxon>
        <taxon>Insecta</taxon>
        <taxon>Pterygota</taxon>
        <taxon>Neoptera</taxon>
        <taxon>Endopterygota</taxon>
        <taxon>Coleoptera</taxon>
        <taxon>Polyphaga</taxon>
        <taxon>Scarabaeiformia</taxon>
        <taxon>Scarabaeidae</taxon>
        <taxon>Rutelinae</taxon>
        <taxon>Popillia</taxon>
    </lineage>
</organism>
<protein>
    <submittedName>
        <fullName evidence="2">Uncharacterized protein</fullName>
    </submittedName>
</protein>
<gene>
    <name evidence="2" type="ORF">QE152_g7409</name>
</gene>
<sequence>MITFPCQKEETRKEDWEEGYEDLNKDERTSIVCAEVPSDQLKLVKSVQYGGQPVLAQQKEMIRIPCQKEETSSRPTEGNDKNSLPKGRDKKRRLGRRIPCQKEETRKED</sequence>
<keyword evidence="3" id="KW-1185">Reference proteome</keyword>
<evidence type="ECO:0000256" key="1">
    <source>
        <dbReference type="SAM" id="MobiDB-lite"/>
    </source>
</evidence>
<name>A0AAW1MF96_POPJA</name>
<dbReference type="Proteomes" id="UP001458880">
    <property type="component" value="Unassembled WGS sequence"/>
</dbReference>
<comment type="caution">
    <text evidence="2">The sequence shown here is derived from an EMBL/GenBank/DDBJ whole genome shotgun (WGS) entry which is preliminary data.</text>
</comment>
<feature type="compositionally biased region" description="Basic and acidic residues" evidence="1">
    <location>
        <begin position="100"/>
        <end position="109"/>
    </location>
</feature>
<feature type="region of interest" description="Disordered" evidence="1">
    <location>
        <begin position="1"/>
        <end position="20"/>
    </location>
</feature>
<accession>A0AAW1MF96</accession>
<evidence type="ECO:0000313" key="2">
    <source>
        <dbReference type="EMBL" id="KAK9744891.1"/>
    </source>
</evidence>
<dbReference type="AlphaFoldDB" id="A0AAW1MF96"/>